<keyword evidence="10" id="KW-1185">Reference proteome</keyword>
<evidence type="ECO:0000256" key="4">
    <source>
        <dbReference type="ARBA" id="ARBA00022723"/>
    </source>
</evidence>
<dbReference type="EMBL" id="KN826370">
    <property type="protein sequence ID" value="KIK79132.1"/>
    <property type="molecule type" value="Genomic_DNA"/>
</dbReference>
<accession>A0A0D0C864</accession>
<comment type="cofactor">
    <cofactor evidence="1">
        <name>heme</name>
        <dbReference type="ChEBI" id="CHEBI:30413"/>
    </cofactor>
</comment>
<dbReference type="AlphaFoldDB" id="A0A0D0C864"/>
<gene>
    <name evidence="9" type="ORF">PAXRUDRAFT_36506</name>
</gene>
<dbReference type="STRING" id="930991.A0A0D0C864"/>
<dbReference type="OrthoDB" id="3934656at2759"/>
<dbReference type="GO" id="GO:0005506">
    <property type="term" value="F:iron ion binding"/>
    <property type="evidence" value="ECO:0007669"/>
    <property type="project" value="InterPro"/>
</dbReference>
<dbReference type="HOGENOM" id="CLU_001570_2_3_1"/>
<keyword evidence="6" id="KW-0408">Iron</keyword>
<dbReference type="InterPro" id="IPR001128">
    <property type="entry name" value="Cyt_P450"/>
</dbReference>
<dbReference type="InterPro" id="IPR036396">
    <property type="entry name" value="Cyt_P450_sf"/>
</dbReference>
<feature type="signal peptide" evidence="8">
    <location>
        <begin position="1"/>
        <end position="26"/>
    </location>
</feature>
<evidence type="ECO:0000313" key="10">
    <source>
        <dbReference type="Proteomes" id="UP000054538"/>
    </source>
</evidence>
<dbReference type="GO" id="GO:0020037">
    <property type="term" value="F:heme binding"/>
    <property type="evidence" value="ECO:0007669"/>
    <property type="project" value="InterPro"/>
</dbReference>
<reference evidence="9 10" key="1">
    <citation type="submission" date="2014-04" db="EMBL/GenBank/DDBJ databases">
        <authorList>
            <consortium name="DOE Joint Genome Institute"/>
            <person name="Kuo A."/>
            <person name="Kohler A."/>
            <person name="Jargeat P."/>
            <person name="Nagy L.G."/>
            <person name="Floudas D."/>
            <person name="Copeland A."/>
            <person name="Barry K.W."/>
            <person name="Cichocki N."/>
            <person name="Veneault-Fourrey C."/>
            <person name="LaButti K."/>
            <person name="Lindquist E.A."/>
            <person name="Lipzen A."/>
            <person name="Lundell T."/>
            <person name="Morin E."/>
            <person name="Murat C."/>
            <person name="Sun H."/>
            <person name="Tunlid A."/>
            <person name="Henrissat B."/>
            <person name="Grigoriev I.V."/>
            <person name="Hibbett D.S."/>
            <person name="Martin F."/>
            <person name="Nordberg H.P."/>
            <person name="Cantor M.N."/>
            <person name="Hua S.X."/>
        </authorList>
    </citation>
    <scope>NUCLEOTIDE SEQUENCE [LARGE SCALE GENOMIC DNA]</scope>
    <source>
        <strain evidence="9 10">Ve08.2h10</strain>
    </source>
</reference>
<dbReference type="GO" id="GO:0004497">
    <property type="term" value="F:monooxygenase activity"/>
    <property type="evidence" value="ECO:0007669"/>
    <property type="project" value="UniProtKB-KW"/>
</dbReference>
<evidence type="ECO:0008006" key="11">
    <source>
        <dbReference type="Google" id="ProtNLM"/>
    </source>
</evidence>
<proteinExistence type="inferred from homology"/>
<name>A0A0D0C864_9AGAM</name>
<sequence length="393" mass="44120">MSPSLLFATLCFIFLVVHLGKRGKLAHKSFPMGLRQSRYSSILGNIRGTDTRYPWRTYAKWDSDDGVAQDLLDRQSQNYSSRPASLVPINELHFTSSFRPIRIQKAHDLIRNLLSAPNNFPTYLHILGTSTIMAVVYDYKVTGTDGPIVAHVGRAIDIGVNELRPSVAAVIAAFPFYEYSIYSPLTRKHLPPWFPGANFKRSALISQKIIVEWVEPPFQYVKRTLAVGIAAPSMVSETLLRIQDKAGTEEEAAYPKKAVKEACAKTTLSTLFVFILSMVLYPGVQAQTEIDSVTGSGLLRLPDWEIGYHIPKGATVRFNAWEMSSDPEKFLPERFLSPEKGTSIVDPSFAFRFGRCIWHVADASLWISIVSMLAVFQFEPAPSWDARPDRMEK</sequence>
<dbReference type="PANTHER" id="PTHR46300:SF7">
    <property type="entry name" value="P450, PUTATIVE (EUROFUNG)-RELATED"/>
    <property type="match status" value="1"/>
</dbReference>
<evidence type="ECO:0000256" key="2">
    <source>
        <dbReference type="ARBA" id="ARBA00010617"/>
    </source>
</evidence>
<dbReference type="Gene3D" id="1.10.630.10">
    <property type="entry name" value="Cytochrome P450"/>
    <property type="match status" value="2"/>
</dbReference>
<evidence type="ECO:0000256" key="1">
    <source>
        <dbReference type="ARBA" id="ARBA00001971"/>
    </source>
</evidence>
<keyword evidence="7" id="KW-0503">Monooxygenase</keyword>
<evidence type="ECO:0000256" key="7">
    <source>
        <dbReference type="ARBA" id="ARBA00023033"/>
    </source>
</evidence>
<dbReference type="PANTHER" id="PTHR46300">
    <property type="entry name" value="P450, PUTATIVE (EUROFUNG)-RELATED-RELATED"/>
    <property type="match status" value="1"/>
</dbReference>
<dbReference type="Pfam" id="PF00067">
    <property type="entry name" value="p450"/>
    <property type="match status" value="1"/>
</dbReference>
<dbReference type="InParanoid" id="A0A0D0C864"/>
<keyword evidence="5" id="KW-0560">Oxidoreductase</keyword>
<dbReference type="Proteomes" id="UP000054538">
    <property type="component" value="Unassembled WGS sequence"/>
</dbReference>
<evidence type="ECO:0000256" key="6">
    <source>
        <dbReference type="ARBA" id="ARBA00023004"/>
    </source>
</evidence>
<keyword evidence="4" id="KW-0479">Metal-binding</keyword>
<dbReference type="SUPFAM" id="SSF48264">
    <property type="entry name" value="Cytochrome P450"/>
    <property type="match status" value="1"/>
</dbReference>
<evidence type="ECO:0000256" key="5">
    <source>
        <dbReference type="ARBA" id="ARBA00023002"/>
    </source>
</evidence>
<evidence type="ECO:0000256" key="8">
    <source>
        <dbReference type="SAM" id="SignalP"/>
    </source>
</evidence>
<feature type="chain" id="PRO_5002208215" description="Cytochrome P450" evidence="8">
    <location>
        <begin position="27"/>
        <end position="393"/>
    </location>
</feature>
<evidence type="ECO:0000256" key="3">
    <source>
        <dbReference type="ARBA" id="ARBA00022617"/>
    </source>
</evidence>
<dbReference type="GO" id="GO:0016705">
    <property type="term" value="F:oxidoreductase activity, acting on paired donors, with incorporation or reduction of molecular oxygen"/>
    <property type="evidence" value="ECO:0007669"/>
    <property type="project" value="InterPro"/>
</dbReference>
<evidence type="ECO:0000313" key="9">
    <source>
        <dbReference type="EMBL" id="KIK79132.1"/>
    </source>
</evidence>
<dbReference type="InterPro" id="IPR050364">
    <property type="entry name" value="Cytochrome_P450_fung"/>
</dbReference>
<protein>
    <recommendedName>
        <fullName evidence="11">Cytochrome P450</fullName>
    </recommendedName>
</protein>
<keyword evidence="8" id="KW-0732">Signal</keyword>
<organism evidence="9 10">
    <name type="scientific">Paxillus rubicundulus Ve08.2h10</name>
    <dbReference type="NCBI Taxonomy" id="930991"/>
    <lineage>
        <taxon>Eukaryota</taxon>
        <taxon>Fungi</taxon>
        <taxon>Dikarya</taxon>
        <taxon>Basidiomycota</taxon>
        <taxon>Agaricomycotina</taxon>
        <taxon>Agaricomycetes</taxon>
        <taxon>Agaricomycetidae</taxon>
        <taxon>Boletales</taxon>
        <taxon>Paxilineae</taxon>
        <taxon>Paxillaceae</taxon>
        <taxon>Paxillus</taxon>
    </lineage>
</organism>
<keyword evidence="3" id="KW-0349">Heme</keyword>
<comment type="similarity">
    <text evidence="2">Belongs to the cytochrome P450 family.</text>
</comment>
<reference evidence="10" key="2">
    <citation type="submission" date="2015-01" db="EMBL/GenBank/DDBJ databases">
        <title>Evolutionary Origins and Diversification of the Mycorrhizal Mutualists.</title>
        <authorList>
            <consortium name="DOE Joint Genome Institute"/>
            <consortium name="Mycorrhizal Genomics Consortium"/>
            <person name="Kohler A."/>
            <person name="Kuo A."/>
            <person name="Nagy L.G."/>
            <person name="Floudas D."/>
            <person name="Copeland A."/>
            <person name="Barry K.W."/>
            <person name="Cichocki N."/>
            <person name="Veneault-Fourrey C."/>
            <person name="LaButti K."/>
            <person name="Lindquist E.A."/>
            <person name="Lipzen A."/>
            <person name="Lundell T."/>
            <person name="Morin E."/>
            <person name="Murat C."/>
            <person name="Riley R."/>
            <person name="Ohm R."/>
            <person name="Sun H."/>
            <person name="Tunlid A."/>
            <person name="Henrissat B."/>
            <person name="Grigoriev I.V."/>
            <person name="Hibbett D.S."/>
            <person name="Martin F."/>
        </authorList>
    </citation>
    <scope>NUCLEOTIDE SEQUENCE [LARGE SCALE GENOMIC DNA]</scope>
    <source>
        <strain evidence="10">Ve08.2h10</strain>
    </source>
</reference>